<keyword evidence="1" id="KW-0812">Transmembrane</keyword>
<feature type="transmembrane region" description="Helical" evidence="1">
    <location>
        <begin position="289"/>
        <end position="311"/>
    </location>
</feature>
<accession>A0A2A2GH73</accession>
<keyword evidence="1" id="KW-0472">Membrane</keyword>
<comment type="caution">
    <text evidence="2">The sequence shown here is derived from an EMBL/GenBank/DDBJ whole genome shotgun (WGS) entry which is preliminary data.</text>
</comment>
<dbReference type="AlphaFoldDB" id="A0A2A2GH73"/>
<keyword evidence="3" id="KW-1185">Reference proteome</keyword>
<name>A0A2A2GH73_9RHOB</name>
<dbReference type="OrthoDB" id="9778496at2"/>
<reference evidence="2 3" key="1">
    <citation type="submission" date="2017-09" db="EMBL/GenBank/DDBJ databases">
        <title>Paracoccus alkalisoli sp. nov., isolated from saline alkaline soil.</title>
        <authorList>
            <person name="Dong X."/>
            <person name="Zhang G."/>
        </authorList>
    </citation>
    <scope>NUCLEOTIDE SEQUENCE [LARGE SCALE GENOMIC DNA]</scope>
    <source>
        <strain evidence="2 3">WN007</strain>
    </source>
</reference>
<protein>
    <submittedName>
        <fullName evidence="2">Uncharacterized protein</fullName>
    </submittedName>
</protein>
<organism evidence="2 3">
    <name type="scientific">Paracoccus salipaludis</name>
    <dbReference type="NCBI Taxonomy" id="2032623"/>
    <lineage>
        <taxon>Bacteria</taxon>
        <taxon>Pseudomonadati</taxon>
        <taxon>Pseudomonadota</taxon>
        <taxon>Alphaproteobacteria</taxon>
        <taxon>Rhodobacterales</taxon>
        <taxon>Paracoccaceae</taxon>
        <taxon>Paracoccus</taxon>
    </lineage>
</organism>
<evidence type="ECO:0000313" key="3">
    <source>
        <dbReference type="Proteomes" id="UP000218023"/>
    </source>
</evidence>
<feature type="transmembrane region" description="Helical" evidence="1">
    <location>
        <begin position="24"/>
        <end position="48"/>
    </location>
</feature>
<evidence type="ECO:0000256" key="1">
    <source>
        <dbReference type="SAM" id="Phobius"/>
    </source>
</evidence>
<evidence type="ECO:0000313" key="2">
    <source>
        <dbReference type="EMBL" id="PAU96287.1"/>
    </source>
</evidence>
<gene>
    <name evidence="2" type="ORF">CK240_14260</name>
</gene>
<sequence>MTFAETPINEAGFRRQAAVLCRRILLILSAAITVVFLAGSVFIVTNALETRNAILRSITAQALTISNAFDREVTAAQYLLRGLSQSPALLSRDLPGFHAQLMRTPGPAGSSFALWDTQDQVLNTLRPFGTRLPARGDTAGLEDEHKRIARLGFSVSNRIEGPVPGLPLVAASLRLDGADEGMSGVLSMVLPQARLDAVTRDAGGPPGSVTVLMDRLGTVVAASVADPPALSPFPAAVTGLLDGLPSDWSLMFRDSAGERLVGVQHSSITGYITATSMPHVLVNAPVRAAAWQIAAVGAALVLAGSLAGLVATRQVGRVASAAASTARQLDQKSARYASLWNDTPEGLFVVTITPDGRFV</sequence>
<dbReference type="EMBL" id="NSJZ01000016">
    <property type="protein sequence ID" value="PAU96287.1"/>
    <property type="molecule type" value="Genomic_DNA"/>
</dbReference>
<proteinExistence type="predicted"/>
<dbReference type="RefSeq" id="WP_095641008.1">
    <property type="nucleotide sequence ID" value="NZ_NSJZ01000016.1"/>
</dbReference>
<keyword evidence="1" id="KW-1133">Transmembrane helix</keyword>
<dbReference type="Proteomes" id="UP000218023">
    <property type="component" value="Unassembled WGS sequence"/>
</dbReference>